<evidence type="ECO:0000256" key="1">
    <source>
        <dbReference type="ARBA" id="ARBA00022441"/>
    </source>
</evidence>
<keyword evidence="1" id="KW-0880">Kelch repeat</keyword>
<feature type="region of interest" description="Disordered" evidence="3">
    <location>
        <begin position="365"/>
        <end position="394"/>
    </location>
</feature>
<feature type="compositionally biased region" description="Polar residues" evidence="3">
    <location>
        <begin position="691"/>
        <end position="702"/>
    </location>
</feature>
<comment type="caution">
    <text evidence="4">The sequence shown here is derived from an EMBL/GenBank/DDBJ whole genome shotgun (WGS) entry which is preliminary data.</text>
</comment>
<sequence length="1024" mass="115219">MASIYDYQTQETNKIGKSYQTNSVDEYCPSHRVEYVAYDQDTGELLCNCCIYEKRSENLVFNAVVAKRLQEIYEEKFNMYKESLSRMQGLSSRLVSTKLQESMKGFFANLKGHIRKVYSHVLKELRNSKNLQEINQILRDAERCFSEKQALGFTQKRDSFMDFISKGQFTTIAMNKSHYDDIIKMLDEQSSKLEAVAKETELRMTKILKINKNPQLIQQKMHEIVDKCMEIDPGRSKTELQQLKYISQRDLDTYKPSQGTLVESNLTESEGRIFDIYYNKRSDKTHESSKKSIPGQNEARNQQNFNQHPLLSSIPDIPSNFGSTIPQSTSNAPQQKKNNPAPQKQNIAPQRQNITPQRANIPSQVQNIPQQRQQMTVQRPNMAHKTQNVAPQKPNILSQRQNITQKQDVPLQRYNTIPQAHKNSATTAQNAAAQRIPNPASQVAQNIVPRPRTVSQSVSQPQTKPVAQSKQFNAPQAAQNQRPLAQIQPIQRIQPKQLVPSQVQRQAPSQQNLPQRTQQSSSQMAVSMHPRPDVSMSAKPPAGVPQKPQTISARAYQVSSNVGMKDLMQKQSQASGSNTGAKPPTQQVQAHRPVVQSKVQADTSSSTDDISIIRELQSHSKANQSKSLESQQDVIDLTDSQTTNDEEPKSTGISHHGETQATGSSIGQASKTANEQTNQHKEHNLEKNEPHNSNTDQLTQNSNTVQPEMQFEEEKVSFSETHEKKTPATSNFADAFKKFEWHFRQKASQIYRIEADGSQTALSTVKTVFLPKSVYTPDKRVFLLGGALDHQIKETVDHCVEMNFSNSSMQSFERAPMPIGKASFGCTLSQDHTKIYIAGGYKKDNVVTNTVEVYHIDTDTWTSLPNMSNFKCSSALCEYISTDGSRWLYSFGGLIKPSTNTGVHLLPTIERINLDKADSWEELNVSFPINLCDSGAMQIDPRTIMIYGGWNQAATPSVHLFHPENEVKTVIACRDDGNLQDADFFLCNGSVGRISNESSNVRIVGHNHTHDFNLVTRKFKTASS</sequence>
<keyword evidence="5" id="KW-1185">Reference proteome</keyword>
<feature type="region of interest" description="Disordered" evidence="3">
    <location>
        <begin position="497"/>
        <end position="550"/>
    </location>
</feature>
<dbReference type="PANTHER" id="PTHR24412:SF489">
    <property type="entry name" value="RING FINGER DOMAIN AND KELCH REPEAT-CONTAINING PROTEIN DDB_G0271372"/>
    <property type="match status" value="1"/>
</dbReference>
<feature type="compositionally biased region" description="Polar residues" evidence="3">
    <location>
        <begin position="619"/>
        <end position="643"/>
    </location>
</feature>
<name>A0AAD1XTJ6_EUPCR</name>
<accession>A0AAD1XTJ6</accession>
<feature type="compositionally biased region" description="Polar residues" evidence="3">
    <location>
        <begin position="659"/>
        <end position="677"/>
    </location>
</feature>
<gene>
    <name evidence="4" type="ORF">ECRASSUSDP1_LOCUS20210</name>
</gene>
<evidence type="ECO:0000313" key="5">
    <source>
        <dbReference type="Proteomes" id="UP001295684"/>
    </source>
</evidence>
<feature type="compositionally biased region" description="Basic and acidic residues" evidence="3">
    <location>
        <begin position="678"/>
        <end position="690"/>
    </location>
</feature>
<reference evidence="4" key="1">
    <citation type="submission" date="2023-07" db="EMBL/GenBank/DDBJ databases">
        <authorList>
            <consortium name="AG Swart"/>
            <person name="Singh M."/>
            <person name="Singh A."/>
            <person name="Seah K."/>
            <person name="Emmerich C."/>
        </authorList>
    </citation>
    <scope>NUCLEOTIDE SEQUENCE</scope>
    <source>
        <strain evidence="4">DP1</strain>
    </source>
</reference>
<dbReference type="InterPro" id="IPR015915">
    <property type="entry name" value="Kelch-typ_b-propeller"/>
</dbReference>
<evidence type="ECO:0000256" key="3">
    <source>
        <dbReference type="SAM" id="MobiDB-lite"/>
    </source>
</evidence>
<feature type="compositionally biased region" description="Polar residues" evidence="3">
    <location>
        <begin position="499"/>
        <end position="525"/>
    </location>
</feature>
<feature type="compositionally biased region" description="Polar residues" evidence="3">
    <location>
        <begin position="570"/>
        <end position="589"/>
    </location>
</feature>
<dbReference type="AlphaFoldDB" id="A0AAD1XTJ6"/>
<evidence type="ECO:0000313" key="4">
    <source>
        <dbReference type="EMBL" id="CAI2378810.1"/>
    </source>
</evidence>
<dbReference type="InterPro" id="IPR006652">
    <property type="entry name" value="Kelch_1"/>
</dbReference>
<dbReference type="SUPFAM" id="SSF117281">
    <property type="entry name" value="Kelch motif"/>
    <property type="match status" value="1"/>
</dbReference>
<dbReference type="SMART" id="SM00612">
    <property type="entry name" value="Kelch"/>
    <property type="match status" value="1"/>
</dbReference>
<protein>
    <recommendedName>
        <fullName evidence="6">Kelch motif family protein</fullName>
    </recommendedName>
</protein>
<evidence type="ECO:0008006" key="6">
    <source>
        <dbReference type="Google" id="ProtNLM"/>
    </source>
</evidence>
<dbReference type="PANTHER" id="PTHR24412">
    <property type="entry name" value="KELCH PROTEIN"/>
    <property type="match status" value="1"/>
</dbReference>
<dbReference type="Gene3D" id="2.120.10.80">
    <property type="entry name" value="Kelch-type beta propeller"/>
    <property type="match status" value="1"/>
</dbReference>
<evidence type="ECO:0000256" key="2">
    <source>
        <dbReference type="ARBA" id="ARBA00022737"/>
    </source>
</evidence>
<proteinExistence type="predicted"/>
<feature type="region of interest" description="Disordered" evidence="3">
    <location>
        <begin position="448"/>
        <end position="482"/>
    </location>
</feature>
<feature type="compositionally biased region" description="Low complexity" evidence="3">
    <location>
        <begin position="331"/>
        <end position="346"/>
    </location>
</feature>
<dbReference type="Proteomes" id="UP001295684">
    <property type="component" value="Unassembled WGS sequence"/>
</dbReference>
<feature type="region of interest" description="Disordered" evidence="3">
    <location>
        <begin position="308"/>
        <end position="350"/>
    </location>
</feature>
<keyword evidence="2" id="KW-0677">Repeat</keyword>
<feature type="compositionally biased region" description="Polar residues" evidence="3">
    <location>
        <begin position="320"/>
        <end position="330"/>
    </location>
</feature>
<dbReference type="EMBL" id="CAMPGE010020578">
    <property type="protein sequence ID" value="CAI2378810.1"/>
    <property type="molecule type" value="Genomic_DNA"/>
</dbReference>
<organism evidence="4 5">
    <name type="scientific">Euplotes crassus</name>
    <dbReference type="NCBI Taxonomy" id="5936"/>
    <lineage>
        <taxon>Eukaryota</taxon>
        <taxon>Sar</taxon>
        <taxon>Alveolata</taxon>
        <taxon>Ciliophora</taxon>
        <taxon>Intramacronucleata</taxon>
        <taxon>Spirotrichea</taxon>
        <taxon>Hypotrichia</taxon>
        <taxon>Euplotida</taxon>
        <taxon>Euplotidae</taxon>
        <taxon>Moneuplotes</taxon>
    </lineage>
</organism>
<feature type="compositionally biased region" description="Polar residues" evidence="3">
    <location>
        <begin position="453"/>
        <end position="480"/>
    </location>
</feature>
<dbReference type="Pfam" id="PF01344">
    <property type="entry name" value="Kelch_1"/>
    <property type="match status" value="1"/>
</dbReference>
<feature type="region of interest" description="Disordered" evidence="3">
    <location>
        <begin position="570"/>
        <end position="702"/>
    </location>
</feature>